<accession>A0ACB8YG84</accession>
<comment type="caution">
    <text evidence="1">The sequence shown here is derived from an EMBL/GenBank/DDBJ whole genome shotgun (WGS) entry which is preliminary data.</text>
</comment>
<organism evidence="1 2">
    <name type="scientific">Arctium lappa</name>
    <name type="common">Greater burdock</name>
    <name type="synonym">Lappa major</name>
    <dbReference type="NCBI Taxonomy" id="4217"/>
    <lineage>
        <taxon>Eukaryota</taxon>
        <taxon>Viridiplantae</taxon>
        <taxon>Streptophyta</taxon>
        <taxon>Embryophyta</taxon>
        <taxon>Tracheophyta</taxon>
        <taxon>Spermatophyta</taxon>
        <taxon>Magnoliopsida</taxon>
        <taxon>eudicotyledons</taxon>
        <taxon>Gunneridae</taxon>
        <taxon>Pentapetalae</taxon>
        <taxon>asterids</taxon>
        <taxon>campanulids</taxon>
        <taxon>Asterales</taxon>
        <taxon>Asteraceae</taxon>
        <taxon>Carduoideae</taxon>
        <taxon>Cardueae</taxon>
        <taxon>Arctiinae</taxon>
        <taxon>Arctium</taxon>
    </lineage>
</organism>
<evidence type="ECO:0000313" key="2">
    <source>
        <dbReference type="Proteomes" id="UP001055879"/>
    </source>
</evidence>
<gene>
    <name evidence="1" type="ORF">L6452_33403</name>
</gene>
<dbReference type="Proteomes" id="UP001055879">
    <property type="component" value="Linkage Group LG12"/>
</dbReference>
<protein>
    <submittedName>
        <fullName evidence="1">Uncharacterized protein</fullName>
    </submittedName>
</protein>
<dbReference type="EMBL" id="CM042058">
    <property type="protein sequence ID" value="KAI3684183.1"/>
    <property type="molecule type" value="Genomic_DNA"/>
</dbReference>
<proteinExistence type="predicted"/>
<reference evidence="1 2" key="2">
    <citation type="journal article" date="2022" name="Mol. Ecol. Resour.">
        <title>The genomes of chicory, endive, great burdock and yacon provide insights into Asteraceae paleo-polyploidization history and plant inulin production.</title>
        <authorList>
            <person name="Fan W."/>
            <person name="Wang S."/>
            <person name="Wang H."/>
            <person name="Wang A."/>
            <person name="Jiang F."/>
            <person name="Liu H."/>
            <person name="Zhao H."/>
            <person name="Xu D."/>
            <person name="Zhang Y."/>
        </authorList>
    </citation>
    <scope>NUCLEOTIDE SEQUENCE [LARGE SCALE GENOMIC DNA]</scope>
    <source>
        <strain evidence="2">cv. Niubang</strain>
    </source>
</reference>
<keyword evidence="2" id="KW-1185">Reference proteome</keyword>
<name>A0ACB8YG84_ARCLA</name>
<evidence type="ECO:0000313" key="1">
    <source>
        <dbReference type="EMBL" id="KAI3684183.1"/>
    </source>
</evidence>
<sequence>MFIIMCRGFFVHGFLGFFVYWFFYSFFKSTVAFVCRKFTQPVKNGQYLSALTFTTIGVSSPTVLRARSGVSGDIMMPSLSPPLPQILLPFSNLNLH</sequence>
<reference evidence="2" key="1">
    <citation type="journal article" date="2022" name="Mol. Ecol. Resour.">
        <title>The genomes of chicory, endive, great burdock and yacon provide insights into Asteraceae palaeo-polyploidization history and plant inulin production.</title>
        <authorList>
            <person name="Fan W."/>
            <person name="Wang S."/>
            <person name="Wang H."/>
            <person name="Wang A."/>
            <person name="Jiang F."/>
            <person name="Liu H."/>
            <person name="Zhao H."/>
            <person name="Xu D."/>
            <person name="Zhang Y."/>
        </authorList>
    </citation>
    <scope>NUCLEOTIDE SEQUENCE [LARGE SCALE GENOMIC DNA]</scope>
    <source>
        <strain evidence="2">cv. Niubang</strain>
    </source>
</reference>